<protein>
    <submittedName>
        <fullName evidence="2">Uncharacterized protein</fullName>
    </submittedName>
</protein>
<dbReference type="OrthoDB" id="10550280at2759"/>
<gene>
    <name evidence="2" type="ORF">PHYEVI_LOCUS8837</name>
</gene>
<reference evidence="2" key="1">
    <citation type="submission" date="2022-01" db="EMBL/GenBank/DDBJ databases">
        <authorList>
            <person name="King R."/>
        </authorList>
    </citation>
    <scope>NUCLEOTIDE SEQUENCE</scope>
</reference>
<sequence>MNYASLTLCISACIIPAFTATPVEDGKCVKIYYTADDYYKFYCFRMIDNVLSIKTDKNDTIKFESTRNDQSCVKITGPNAMKPSETTCEDYSTEDCYKEGESLHFPNEESGNIPCKKSQRHDALLMQAKADKLVVIFDVISTKKSIIYVPYNRPERE</sequence>
<proteinExistence type="predicted"/>
<keyword evidence="1" id="KW-0732">Signal</keyword>
<feature type="signal peptide" evidence="1">
    <location>
        <begin position="1"/>
        <end position="20"/>
    </location>
</feature>
<name>A0A9N9XQY3_PHYSR</name>
<keyword evidence="3" id="KW-1185">Reference proteome</keyword>
<evidence type="ECO:0000256" key="1">
    <source>
        <dbReference type="SAM" id="SignalP"/>
    </source>
</evidence>
<dbReference type="AlphaFoldDB" id="A0A9N9XQY3"/>
<accession>A0A9N9XQY3</accession>
<dbReference type="Proteomes" id="UP001153712">
    <property type="component" value="Chromosome 5"/>
</dbReference>
<evidence type="ECO:0000313" key="3">
    <source>
        <dbReference type="Proteomes" id="UP001153712"/>
    </source>
</evidence>
<organism evidence="2 3">
    <name type="scientific">Phyllotreta striolata</name>
    <name type="common">Striped flea beetle</name>
    <name type="synonym">Crioceris striolata</name>
    <dbReference type="NCBI Taxonomy" id="444603"/>
    <lineage>
        <taxon>Eukaryota</taxon>
        <taxon>Metazoa</taxon>
        <taxon>Ecdysozoa</taxon>
        <taxon>Arthropoda</taxon>
        <taxon>Hexapoda</taxon>
        <taxon>Insecta</taxon>
        <taxon>Pterygota</taxon>
        <taxon>Neoptera</taxon>
        <taxon>Endopterygota</taxon>
        <taxon>Coleoptera</taxon>
        <taxon>Polyphaga</taxon>
        <taxon>Cucujiformia</taxon>
        <taxon>Chrysomeloidea</taxon>
        <taxon>Chrysomelidae</taxon>
        <taxon>Galerucinae</taxon>
        <taxon>Alticini</taxon>
        <taxon>Phyllotreta</taxon>
    </lineage>
</organism>
<dbReference type="EMBL" id="OU900098">
    <property type="protein sequence ID" value="CAG9862524.1"/>
    <property type="molecule type" value="Genomic_DNA"/>
</dbReference>
<feature type="chain" id="PRO_5040331135" evidence="1">
    <location>
        <begin position="21"/>
        <end position="157"/>
    </location>
</feature>
<evidence type="ECO:0000313" key="2">
    <source>
        <dbReference type="EMBL" id="CAG9862524.1"/>
    </source>
</evidence>